<evidence type="ECO:0000313" key="1">
    <source>
        <dbReference type="EMBL" id="PBK94051.1"/>
    </source>
</evidence>
<name>A0A2H3DFP7_ARMGA</name>
<reference evidence="2" key="1">
    <citation type="journal article" date="2017" name="Nat. Ecol. Evol.">
        <title>Genome expansion and lineage-specific genetic innovations in the forest pathogenic fungi Armillaria.</title>
        <authorList>
            <person name="Sipos G."/>
            <person name="Prasanna A.N."/>
            <person name="Walter M.C."/>
            <person name="O'Connor E."/>
            <person name="Balint B."/>
            <person name="Krizsan K."/>
            <person name="Kiss B."/>
            <person name="Hess J."/>
            <person name="Varga T."/>
            <person name="Slot J."/>
            <person name="Riley R."/>
            <person name="Boka B."/>
            <person name="Rigling D."/>
            <person name="Barry K."/>
            <person name="Lee J."/>
            <person name="Mihaltcheva S."/>
            <person name="LaButti K."/>
            <person name="Lipzen A."/>
            <person name="Waldron R."/>
            <person name="Moloney N.M."/>
            <person name="Sperisen C."/>
            <person name="Kredics L."/>
            <person name="Vagvoelgyi C."/>
            <person name="Patrignani A."/>
            <person name="Fitzpatrick D."/>
            <person name="Nagy I."/>
            <person name="Doyle S."/>
            <person name="Anderson J.B."/>
            <person name="Grigoriev I.V."/>
            <person name="Gueldener U."/>
            <person name="Muensterkoetter M."/>
            <person name="Nagy L.G."/>
        </authorList>
    </citation>
    <scope>NUCLEOTIDE SEQUENCE [LARGE SCALE GENOMIC DNA]</scope>
    <source>
        <strain evidence="2">Ar21-2</strain>
    </source>
</reference>
<gene>
    <name evidence="1" type="ORF">ARMGADRAFT_1079531</name>
</gene>
<sequence length="250" mass="28439">MLPSQRPLCTLAVRVDMRVVNFFVKLRPLTDVGSTCDGVLELNKQERIASFWEIFGLNLIPALRELLPFATFSSPVFERDKDIFKPSFGTSSSWHRVMRVSCILERSSRPNTTKRPRRNSEPLPWGLTEIRKGDLALGRHRHEDGIGIIAARQYMRVRMDMGTSTTTGQCRADRTPRHNPFHRMSHRHFCVRTTRCNLRMPIWLGSVPSEPPFCQCQVLWASTGVTFNFRAGGKPVVSSTLEIQPGTIST</sequence>
<organism evidence="1 2">
    <name type="scientific">Armillaria gallica</name>
    <name type="common">Bulbous honey fungus</name>
    <name type="synonym">Armillaria bulbosa</name>
    <dbReference type="NCBI Taxonomy" id="47427"/>
    <lineage>
        <taxon>Eukaryota</taxon>
        <taxon>Fungi</taxon>
        <taxon>Dikarya</taxon>
        <taxon>Basidiomycota</taxon>
        <taxon>Agaricomycotina</taxon>
        <taxon>Agaricomycetes</taxon>
        <taxon>Agaricomycetidae</taxon>
        <taxon>Agaricales</taxon>
        <taxon>Marasmiineae</taxon>
        <taxon>Physalacriaceae</taxon>
        <taxon>Armillaria</taxon>
    </lineage>
</organism>
<protein>
    <submittedName>
        <fullName evidence="1">Uncharacterized protein</fullName>
    </submittedName>
</protein>
<dbReference type="InParanoid" id="A0A2H3DFP7"/>
<accession>A0A2H3DFP7</accession>
<evidence type="ECO:0000313" key="2">
    <source>
        <dbReference type="Proteomes" id="UP000217790"/>
    </source>
</evidence>
<dbReference type="Proteomes" id="UP000217790">
    <property type="component" value="Unassembled WGS sequence"/>
</dbReference>
<keyword evidence="2" id="KW-1185">Reference proteome</keyword>
<proteinExistence type="predicted"/>
<dbReference type="EMBL" id="KZ293655">
    <property type="protein sequence ID" value="PBK94051.1"/>
    <property type="molecule type" value="Genomic_DNA"/>
</dbReference>
<dbReference type="AlphaFoldDB" id="A0A2H3DFP7"/>